<comment type="caution">
    <text evidence="7">The sequence shown here is derived from an EMBL/GenBank/DDBJ whole genome shotgun (WGS) entry which is preliminary data.</text>
</comment>
<accession>A0A0P7BDD8</accession>
<dbReference type="InterPro" id="IPR016166">
    <property type="entry name" value="FAD-bd_PCMH"/>
</dbReference>
<dbReference type="Proteomes" id="UP000050424">
    <property type="component" value="Unassembled WGS sequence"/>
</dbReference>
<evidence type="ECO:0000313" key="7">
    <source>
        <dbReference type="EMBL" id="KPM40575.1"/>
    </source>
</evidence>
<evidence type="ECO:0000313" key="8">
    <source>
        <dbReference type="Proteomes" id="UP000050424"/>
    </source>
</evidence>
<feature type="chain" id="PRO_5006135694" description="FAD-binding PCMH-type domain-containing protein" evidence="5">
    <location>
        <begin position="20"/>
        <end position="495"/>
    </location>
</feature>
<dbReference type="GO" id="GO:0071949">
    <property type="term" value="F:FAD binding"/>
    <property type="evidence" value="ECO:0007669"/>
    <property type="project" value="InterPro"/>
</dbReference>
<dbReference type="InterPro" id="IPR050416">
    <property type="entry name" value="FAD-linked_Oxidoreductase"/>
</dbReference>
<evidence type="ECO:0000256" key="3">
    <source>
        <dbReference type="ARBA" id="ARBA00022827"/>
    </source>
</evidence>
<evidence type="ECO:0000256" key="4">
    <source>
        <dbReference type="ARBA" id="ARBA00023002"/>
    </source>
</evidence>
<proteinExistence type="inferred from homology"/>
<dbReference type="PANTHER" id="PTHR42973:SF53">
    <property type="entry name" value="FAD-BINDING PCMH-TYPE DOMAIN-CONTAINING PROTEIN-RELATED"/>
    <property type="match status" value="1"/>
</dbReference>
<name>A0A0P7BDD8_9HYPO</name>
<feature type="domain" description="FAD-binding PCMH-type" evidence="6">
    <location>
        <begin position="59"/>
        <end position="230"/>
    </location>
</feature>
<dbReference type="EMBL" id="LKCW01000081">
    <property type="protein sequence ID" value="KPM40575.1"/>
    <property type="molecule type" value="Genomic_DNA"/>
</dbReference>
<dbReference type="STRING" id="78410.A0A0P7BDD8"/>
<dbReference type="InterPro" id="IPR006094">
    <property type="entry name" value="Oxid_FAD_bind_N"/>
</dbReference>
<evidence type="ECO:0000256" key="5">
    <source>
        <dbReference type="SAM" id="SignalP"/>
    </source>
</evidence>
<dbReference type="InterPro" id="IPR036318">
    <property type="entry name" value="FAD-bd_PCMH-like_sf"/>
</dbReference>
<dbReference type="AlphaFoldDB" id="A0A0P7BDD8"/>
<dbReference type="OrthoDB" id="2151789at2759"/>
<keyword evidence="8" id="KW-1185">Reference proteome</keyword>
<dbReference type="PROSITE" id="PS51387">
    <property type="entry name" value="FAD_PCMH"/>
    <property type="match status" value="1"/>
</dbReference>
<evidence type="ECO:0000256" key="2">
    <source>
        <dbReference type="ARBA" id="ARBA00022630"/>
    </source>
</evidence>
<keyword evidence="4" id="KW-0560">Oxidoreductase</keyword>
<protein>
    <recommendedName>
        <fullName evidence="6">FAD-binding PCMH-type domain-containing protein</fullName>
    </recommendedName>
</protein>
<gene>
    <name evidence="7" type="ORF">AK830_g6012</name>
</gene>
<keyword evidence="3" id="KW-0274">FAD</keyword>
<feature type="signal peptide" evidence="5">
    <location>
        <begin position="1"/>
        <end position="19"/>
    </location>
</feature>
<comment type="similarity">
    <text evidence="1">Belongs to the oxygen-dependent FAD-linked oxidoreductase family.</text>
</comment>
<evidence type="ECO:0000259" key="6">
    <source>
        <dbReference type="PROSITE" id="PS51387"/>
    </source>
</evidence>
<dbReference type="InterPro" id="IPR016169">
    <property type="entry name" value="FAD-bd_PCMH_sub2"/>
</dbReference>
<keyword evidence="2" id="KW-0285">Flavoprotein</keyword>
<reference evidence="7 8" key="1">
    <citation type="submission" date="2015-09" db="EMBL/GenBank/DDBJ databases">
        <title>Draft genome of a European isolate of the apple canker pathogen Neonectria ditissima.</title>
        <authorList>
            <person name="Gomez-Cortecero A."/>
            <person name="Harrison R.J."/>
            <person name="Armitage A.D."/>
        </authorList>
    </citation>
    <scope>NUCLEOTIDE SEQUENCE [LARGE SCALE GENOMIC DNA]</scope>
    <source>
        <strain evidence="7 8">R09/05</strain>
    </source>
</reference>
<evidence type="ECO:0000256" key="1">
    <source>
        <dbReference type="ARBA" id="ARBA00005466"/>
    </source>
</evidence>
<dbReference type="PROSITE" id="PS51257">
    <property type="entry name" value="PROKAR_LIPOPROTEIN"/>
    <property type="match status" value="1"/>
</dbReference>
<organism evidence="7 8">
    <name type="scientific">Neonectria ditissima</name>
    <dbReference type="NCBI Taxonomy" id="78410"/>
    <lineage>
        <taxon>Eukaryota</taxon>
        <taxon>Fungi</taxon>
        <taxon>Dikarya</taxon>
        <taxon>Ascomycota</taxon>
        <taxon>Pezizomycotina</taxon>
        <taxon>Sordariomycetes</taxon>
        <taxon>Hypocreomycetidae</taxon>
        <taxon>Hypocreales</taxon>
        <taxon>Nectriaceae</taxon>
        <taxon>Neonectria</taxon>
    </lineage>
</organism>
<dbReference type="PANTHER" id="PTHR42973">
    <property type="entry name" value="BINDING OXIDOREDUCTASE, PUTATIVE (AFU_ORTHOLOGUE AFUA_1G17690)-RELATED"/>
    <property type="match status" value="1"/>
</dbReference>
<sequence length="495" mass="52885">MKASAAYLLLLGAFASATAHLSCACCNALAAVPALKGKVYTPDNAKYALRLQTYYSANAALAPWCMVLPESTADVARVAKVIAKEQCPFGMRSGAHSAWKGSNGVEKGVTVDFSYMNATTYDPSKKIASIQPGSTWGESYAALNKYGVCTVGGRASVVGVGGFTTGGGYSFHSNRRGFACDSVANFEVVLADGSIVNANKDKNADLWKALKGGSGNFGFVTRIDQYVVESNKLWGGFVFYDLADRDAVFKAYIEFAENMDADLASQLIVSVQYDGTKRLLLSVASNSDAVASAPAFDNLFAVQNLSSTLSTGNIADLVPQFTGPTPLGLFANWMVGQTTNDIRIMNFVEEKHKEYVAKMQAAAPGADFSVLVQFQPVTASMVAHSRAAGGNVLGLEAVVADGPTIMWLIAVTVDTAANQKKIAPLTLEYRDAVNRYATSIGANKNWEYLNYALGDQHPIQKYGAESVKLLKAASKKYDPKAVFQKLRRSGFKLPA</sequence>
<dbReference type="Pfam" id="PF01565">
    <property type="entry name" value="FAD_binding_4"/>
    <property type="match status" value="1"/>
</dbReference>
<dbReference type="Gene3D" id="3.30.465.10">
    <property type="match status" value="1"/>
</dbReference>
<dbReference type="SUPFAM" id="SSF56176">
    <property type="entry name" value="FAD-binding/transporter-associated domain-like"/>
    <property type="match status" value="1"/>
</dbReference>
<dbReference type="GO" id="GO:0016491">
    <property type="term" value="F:oxidoreductase activity"/>
    <property type="evidence" value="ECO:0007669"/>
    <property type="project" value="UniProtKB-KW"/>
</dbReference>
<keyword evidence="5" id="KW-0732">Signal</keyword>